<reference evidence="1" key="1">
    <citation type="submission" date="2023-08" db="EMBL/GenBank/DDBJ databases">
        <authorList>
            <person name="Alioto T."/>
            <person name="Alioto T."/>
            <person name="Gomez Garrido J."/>
        </authorList>
    </citation>
    <scope>NUCLEOTIDE SEQUENCE</scope>
</reference>
<evidence type="ECO:0000313" key="1">
    <source>
        <dbReference type="EMBL" id="CAI9722507.1"/>
    </source>
</evidence>
<dbReference type="Proteomes" id="UP001162480">
    <property type="component" value="Chromosome 5"/>
</dbReference>
<gene>
    <name evidence="1" type="ORF">OCTVUL_1B019098</name>
</gene>
<proteinExistence type="predicted"/>
<keyword evidence="2" id="KW-1185">Reference proteome</keyword>
<protein>
    <submittedName>
        <fullName evidence="1">Uncharacterized protein</fullName>
    </submittedName>
</protein>
<dbReference type="AlphaFoldDB" id="A0AA36AX50"/>
<sequence>MHTALRGGGGGDGCSVEVIEFFGGDCGAVTTQDTLKLARGENIIAALTSAKLASLLTVFTESSRRATELSREQQLFIG</sequence>
<dbReference type="EMBL" id="OX597818">
    <property type="protein sequence ID" value="CAI9722507.1"/>
    <property type="molecule type" value="Genomic_DNA"/>
</dbReference>
<name>A0AA36AX50_OCTVU</name>
<evidence type="ECO:0000313" key="2">
    <source>
        <dbReference type="Proteomes" id="UP001162480"/>
    </source>
</evidence>
<accession>A0AA36AX50</accession>
<organism evidence="1 2">
    <name type="scientific">Octopus vulgaris</name>
    <name type="common">Common octopus</name>
    <dbReference type="NCBI Taxonomy" id="6645"/>
    <lineage>
        <taxon>Eukaryota</taxon>
        <taxon>Metazoa</taxon>
        <taxon>Spiralia</taxon>
        <taxon>Lophotrochozoa</taxon>
        <taxon>Mollusca</taxon>
        <taxon>Cephalopoda</taxon>
        <taxon>Coleoidea</taxon>
        <taxon>Octopodiformes</taxon>
        <taxon>Octopoda</taxon>
        <taxon>Incirrata</taxon>
        <taxon>Octopodidae</taxon>
        <taxon>Octopus</taxon>
    </lineage>
</organism>